<dbReference type="Proteomes" id="UP000006514">
    <property type="component" value="Unassembled WGS sequence"/>
</dbReference>
<evidence type="ECO:0000313" key="3">
    <source>
        <dbReference type="Proteomes" id="UP000006514"/>
    </source>
</evidence>
<gene>
    <name evidence="2" type="ORF">AURDEDRAFT_131228</name>
</gene>
<feature type="compositionally biased region" description="Low complexity" evidence="1">
    <location>
        <begin position="127"/>
        <end position="137"/>
    </location>
</feature>
<dbReference type="AlphaFoldDB" id="J0LCR7"/>
<sequence>MARTRLSIDPPALEIFVHRRTRRGRGFFFLPSSGGGTATTPVDDRFLRGLRDYDIFHYDYPSSSSHKAWIRRGTAWQEIHESDPAPFDLSLRLWIGHKRMGASWSARRSGKLQKENQPGTSVKVQVPATEEAPAKATESTDSEGQEHNEHSCWGRALSHEGYWKVHCSPARSPARIIVIESRQFVCYTKPANKSTADSEACDEQVQRNPGILC</sequence>
<dbReference type="InParanoid" id="J0LCR7"/>
<feature type="region of interest" description="Disordered" evidence="1">
    <location>
        <begin position="105"/>
        <end position="151"/>
    </location>
</feature>
<accession>J0LCR7</accession>
<dbReference type="KEGG" id="adl:AURDEDRAFT_131228"/>
<dbReference type="EMBL" id="JH687963">
    <property type="protein sequence ID" value="EJD34316.1"/>
    <property type="molecule type" value="Genomic_DNA"/>
</dbReference>
<dbReference type="OrthoDB" id="10544189at2759"/>
<reference evidence="3" key="1">
    <citation type="journal article" date="2012" name="Science">
        <title>The Paleozoic origin of enzymatic lignin decomposition reconstructed from 31 fungal genomes.</title>
        <authorList>
            <person name="Floudas D."/>
            <person name="Binder M."/>
            <person name="Riley R."/>
            <person name="Barry K."/>
            <person name="Blanchette R.A."/>
            <person name="Henrissat B."/>
            <person name="Martinez A.T."/>
            <person name="Otillar R."/>
            <person name="Spatafora J.W."/>
            <person name="Yadav J.S."/>
            <person name="Aerts A."/>
            <person name="Benoit I."/>
            <person name="Boyd A."/>
            <person name="Carlson A."/>
            <person name="Copeland A."/>
            <person name="Coutinho P.M."/>
            <person name="de Vries R.P."/>
            <person name="Ferreira P."/>
            <person name="Findley K."/>
            <person name="Foster B."/>
            <person name="Gaskell J."/>
            <person name="Glotzer D."/>
            <person name="Gorecki P."/>
            <person name="Heitman J."/>
            <person name="Hesse C."/>
            <person name="Hori C."/>
            <person name="Igarashi K."/>
            <person name="Jurgens J.A."/>
            <person name="Kallen N."/>
            <person name="Kersten P."/>
            <person name="Kohler A."/>
            <person name="Kuees U."/>
            <person name="Kumar T.K.A."/>
            <person name="Kuo A."/>
            <person name="LaButti K."/>
            <person name="Larrondo L.F."/>
            <person name="Lindquist E."/>
            <person name="Ling A."/>
            <person name="Lombard V."/>
            <person name="Lucas S."/>
            <person name="Lundell T."/>
            <person name="Martin R."/>
            <person name="McLaughlin D.J."/>
            <person name="Morgenstern I."/>
            <person name="Morin E."/>
            <person name="Murat C."/>
            <person name="Nagy L.G."/>
            <person name="Nolan M."/>
            <person name="Ohm R.A."/>
            <person name="Patyshakuliyeva A."/>
            <person name="Rokas A."/>
            <person name="Ruiz-Duenas F.J."/>
            <person name="Sabat G."/>
            <person name="Salamov A."/>
            <person name="Samejima M."/>
            <person name="Schmutz J."/>
            <person name="Slot J.C."/>
            <person name="St John F."/>
            <person name="Stenlid J."/>
            <person name="Sun H."/>
            <person name="Sun S."/>
            <person name="Syed K."/>
            <person name="Tsang A."/>
            <person name="Wiebenga A."/>
            <person name="Young D."/>
            <person name="Pisabarro A."/>
            <person name="Eastwood D.C."/>
            <person name="Martin F."/>
            <person name="Cullen D."/>
            <person name="Grigoriev I.V."/>
            <person name="Hibbett D.S."/>
        </authorList>
    </citation>
    <scope>NUCLEOTIDE SEQUENCE [LARGE SCALE GENOMIC DNA]</scope>
    <source>
        <strain evidence="3">TFB10046</strain>
    </source>
</reference>
<protein>
    <submittedName>
        <fullName evidence="2">Uncharacterized protein</fullName>
    </submittedName>
</protein>
<name>J0LCR7_AURST</name>
<proteinExistence type="predicted"/>
<organism evidence="2 3">
    <name type="scientific">Auricularia subglabra (strain TFB-10046 / SS5)</name>
    <name type="common">White-rot fungus</name>
    <name type="synonym">Auricularia delicata (strain TFB10046)</name>
    <dbReference type="NCBI Taxonomy" id="717982"/>
    <lineage>
        <taxon>Eukaryota</taxon>
        <taxon>Fungi</taxon>
        <taxon>Dikarya</taxon>
        <taxon>Basidiomycota</taxon>
        <taxon>Agaricomycotina</taxon>
        <taxon>Agaricomycetes</taxon>
        <taxon>Auriculariales</taxon>
        <taxon>Auriculariaceae</taxon>
        <taxon>Auricularia</taxon>
    </lineage>
</organism>
<keyword evidence="3" id="KW-1185">Reference proteome</keyword>
<evidence type="ECO:0000256" key="1">
    <source>
        <dbReference type="SAM" id="MobiDB-lite"/>
    </source>
</evidence>
<evidence type="ECO:0000313" key="2">
    <source>
        <dbReference type="EMBL" id="EJD34316.1"/>
    </source>
</evidence>